<name>A0A955LVB9_UNCKA</name>
<dbReference type="SMART" id="SM00518">
    <property type="entry name" value="AP2Ec"/>
    <property type="match status" value="1"/>
</dbReference>
<dbReference type="SUPFAM" id="SSF51658">
    <property type="entry name" value="Xylose isomerase-like"/>
    <property type="match status" value="1"/>
</dbReference>
<reference evidence="2" key="2">
    <citation type="journal article" date="2021" name="Microbiome">
        <title>Successional dynamics and alternative stable states in a saline activated sludge microbial community over 9 years.</title>
        <authorList>
            <person name="Wang Y."/>
            <person name="Ye J."/>
            <person name="Ju F."/>
            <person name="Liu L."/>
            <person name="Boyd J.A."/>
            <person name="Deng Y."/>
            <person name="Parks D.H."/>
            <person name="Jiang X."/>
            <person name="Yin X."/>
            <person name="Woodcroft B.J."/>
            <person name="Tyson G.W."/>
            <person name="Hugenholtz P."/>
            <person name="Polz M.F."/>
            <person name="Zhang T."/>
        </authorList>
    </citation>
    <scope>NUCLEOTIDE SEQUENCE</scope>
    <source>
        <strain evidence="2">HKST-UBA02</strain>
    </source>
</reference>
<gene>
    <name evidence="2" type="ORF">KC573_00700</name>
</gene>
<dbReference type="InterPro" id="IPR036237">
    <property type="entry name" value="Xyl_isomerase-like_sf"/>
</dbReference>
<protein>
    <submittedName>
        <fullName evidence="2">TIM barrel protein</fullName>
    </submittedName>
</protein>
<dbReference type="PANTHER" id="PTHR21445">
    <property type="entry name" value="ENDONUCLEASE IV ENDODEOXYRIBONUCLEASE IV"/>
    <property type="match status" value="1"/>
</dbReference>
<evidence type="ECO:0000259" key="1">
    <source>
        <dbReference type="Pfam" id="PF01261"/>
    </source>
</evidence>
<dbReference type="AlphaFoldDB" id="A0A955LVB9"/>
<dbReference type="GO" id="GO:0008270">
    <property type="term" value="F:zinc ion binding"/>
    <property type="evidence" value="ECO:0007669"/>
    <property type="project" value="InterPro"/>
</dbReference>
<dbReference type="InterPro" id="IPR013022">
    <property type="entry name" value="Xyl_isomerase-like_TIM-brl"/>
</dbReference>
<evidence type="ECO:0000313" key="2">
    <source>
        <dbReference type="EMBL" id="MCA9397322.1"/>
    </source>
</evidence>
<dbReference type="Pfam" id="PF01261">
    <property type="entry name" value="AP_endonuc_2"/>
    <property type="match status" value="1"/>
</dbReference>
<dbReference type="GO" id="GO:0003906">
    <property type="term" value="F:DNA-(apurinic or apyrimidinic site) endonuclease activity"/>
    <property type="evidence" value="ECO:0007669"/>
    <property type="project" value="TreeGrafter"/>
</dbReference>
<accession>A0A955LVB9</accession>
<dbReference type="InterPro" id="IPR001719">
    <property type="entry name" value="AP_endonuc_2"/>
</dbReference>
<dbReference type="Gene3D" id="3.20.20.150">
    <property type="entry name" value="Divalent-metal-dependent TIM barrel enzymes"/>
    <property type="match status" value="1"/>
</dbReference>
<evidence type="ECO:0000313" key="3">
    <source>
        <dbReference type="Proteomes" id="UP000699691"/>
    </source>
</evidence>
<dbReference type="GO" id="GO:0006284">
    <property type="term" value="P:base-excision repair"/>
    <property type="evidence" value="ECO:0007669"/>
    <property type="project" value="TreeGrafter"/>
</dbReference>
<dbReference type="GO" id="GO:0003677">
    <property type="term" value="F:DNA binding"/>
    <property type="evidence" value="ECO:0007669"/>
    <property type="project" value="InterPro"/>
</dbReference>
<dbReference type="Proteomes" id="UP000699691">
    <property type="component" value="Unassembled WGS sequence"/>
</dbReference>
<feature type="domain" description="Xylose isomerase-like TIM barrel" evidence="1">
    <location>
        <begin position="24"/>
        <end position="267"/>
    </location>
</feature>
<organism evidence="2 3">
    <name type="scientific">candidate division WWE3 bacterium</name>
    <dbReference type="NCBI Taxonomy" id="2053526"/>
    <lineage>
        <taxon>Bacteria</taxon>
        <taxon>Katanobacteria</taxon>
    </lineage>
</organism>
<sequence length="282" mass="31379">MSLRFHVPSTPNATVPKTFINGLTKVKELGLDGIEVPFGRGIFMKKQEQIDEATKVAKELQLSLTIHAPYYINLNAKEQEKIDASIERIMQSARIGNQIGASSVCFHAGYTLGNDPKDVIINMRKSLDVLSSMLKDEGITLDIRPETAGKLTQMGNLEETLALCHGYEQIKPCIDFAHLMATSNGKINDYNSFCTILETIKSERGESALKDMHIHAGSVAFGEKGEIKALNLDDPKSIFNYEELLRALLDYDVEGWIVAETPNVEEGALLLKHTYENYKKDS</sequence>
<dbReference type="GO" id="GO:0008081">
    <property type="term" value="F:phosphoric diester hydrolase activity"/>
    <property type="evidence" value="ECO:0007669"/>
    <property type="project" value="TreeGrafter"/>
</dbReference>
<proteinExistence type="predicted"/>
<comment type="caution">
    <text evidence="2">The sequence shown here is derived from an EMBL/GenBank/DDBJ whole genome shotgun (WGS) entry which is preliminary data.</text>
</comment>
<reference evidence="2" key="1">
    <citation type="submission" date="2020-04" db="EMBL/GenBank/DDBJ databases">
        <authorList>
            <person name="Zhang T."/>
        </authorList>
    </citation>
    <scope>NUCLEOTIDE SEQUENCE</scope>
    <source>
        <strain evidence="2">HKST-UBA02</strain>
    </source>
</reference>
<dbReference type="PANTHER" id="PTHR21445:SF0">
    <property type="entry name" value="APURINIC-APYRIMIDINIC ENDONUCLEASE"/>
    <property type="match status" value="1"/>
</dbReference>
<dbReference type="EMBL" id="JAGQKY010000017">
    <property type="protein sequence ID" value="MCA9397322.1"/>
    <property type="molecule type" value="Genomic_DNA"/>
</dbReference>